<keyword evidence="2" id="KW-1133">Transmembrane helix</keyword>
<feature type="region of interest" description="Disordered" evidence="1">
    <location>
        <begin position="1"/>
        <end position="52"/>
    </location>
</feature>
<keyword evidence="4" id="KW-1185">Reference proteome</keyword>
<proteinExistence type="predicted"/>
<evidence type="ECO:0000313" key="4">
    <source>
        <dbReference type="Proteomes" id="UP000270021"/>
    </source>
</evidence>
<protein>
    <submittedName>
        <fullName evidence="3">Uncharacterized protein</fullName>
    </submittedName>
</protein>
<dbReference type="EMBL" id="CP034438">
    <property type="protein sequence ID" value="AZN30242.1"/>
    <property type="molecule type" value="Genomic_DNA"/>
</dbReference>
<evidence type="ECO:0000313" key="3">
    <source>
        <dbReference type="EMBL" id="AZN30242.1"/>
    </source>
</evidence>
<dbReference type="KEGG" id="fsl:EJO69_07940"/>
<feature type="transmembrane region" description="Helical" evidence="2">
    <location>
        <begin position="63"/>
        <end position="82"/>
    </location>
</feature>
<dbReference type="AlphaFoldDB" id="A0A3S8Z9U0"/>
<feature type="compositionally biased region" description="Basic and acidic residues" evidence="1">
    <location>
        <begin position="11"/>
        <end position="25"/>
    </location>
</feature>
<name>A0A3S8Z9U0_9ACTO</name>
<sequence>MSDYTPPDAEPVDHGPIDVPRRAEEPQPIDEFLGRLYGPPEKPTSLIQAQPARQSPRAFPPVMWWWAAGTASLALLAILLFLI</sequence>
<accession>A0A3S8Z9U0</accession>
<dbReference type="Proteomes" id="UP000270021">
    <property type="component" value="Chromosome"/>
</dbReference>
<evidence type="ECO:0000256" key="2">
    <source>
        <dbReference type="SAM" id="Phobius"/>
    </source>
</evidence>
<keyword evidence="2" id="KW-0812">Transmembrane</keyword>
<gene>
    <name evidence="3" type="ORF">EJO69_07940</name>
</gene>
<keyword evidence="2" id="KW-0472">Membrane</keyword>
<dbReference type="RefSeq" id="WP_126040808.1">
    <property type="nucleotide sequence ID" value="NZ_CP034438.1"/>
</dbReference>
<organism evidence="3 4">
    <name type="scientific">Flaviflexus salsibiostraticola</name>
    <dbReference type="NCBI Taxonomy" id="1282737"/>
    <lineage>
        <taxon>Bacteria</taxon>
        <taxon>Bacillati</taxon>
        <taxon>Actinomycetota</taxon>
        <taxon>Actinomycetes</taxon>
        <taxon>Actinomycetales</taxon>
        <taxon>Actinomycetaceae</taxon>
        <taxon>Flaviflexus</taxon>
    </lineage>
</organism>
<evidence type="ECO:0000256" key="1">
    <source>
        <dbReference type="SAM" id="MobiDB-lite"/>
    </source>
</evidence>
<reference evidence="3 4" key="1">
    <citation type="submission" date="2018-12" db="EMBL/GenBank/DDBJ databases">
        <title>Complete genome sequence of Flaviflexus salsibiostraticola KCTC 33148.</title>
        <authorList>
            <person name="Bae J.-W."/>
        </authorList>
    </citation>
    <scope>NUCLEOTIDE SEQUENCE [LARGE SCALE GENOMIC DNA]</scope>
    <source>
        <strain evidence="3 4">KCTC 33148</strain>
    </source>
</reference>